<dbReference type="InterPro" id="IPR036849">
    <property type="entry name" value="Enolase-like_C_sf"/>
</dbReference>
<comment type="similarity">
    <text evidence="1 7">Belongs to the mandelate racemase/muconate lactonizing enzyme family.</text>
</comment>
<dbReference type="GO" id="GO:0000287">
    <property type="term" value="F:magnesium ion binding"/>
    <property type="evidence" value="ECO:0007669"/>
    <property type="project" value="UniProtKB-ARBA"/>
</dbReference>
<keyword evidence="3 6" id="KW-0460">Magnesium</keyword>
<dbReference type="InterPro" id="IPR034603">
    <property type="entry name" value="Dipeptide_epimerase"/>
</dbReference>
<evidence type="ECO:0000313" key="10">
    <source>
        <dbReference type="Proteomes" id="UP001156666"/>
    </source>
</evidence>
<feature type="binding site" evidence="6">
    <location>
        <position position="220"/>
    </location>
    <ligand>
        <name>Mg(2+)</name>
        <dbReference type="ChEBI" id="CHEBI:18420"/>
    </ligand>
</feature>
<evidence type="ECO:0000256" key="1">
    <source>
        <dbReference type="ARBA" id="ARBA00008031"/>
    </source>
</evidence>
<dbReference type="PANTHER" id="PTHR48073">
    <property type="entry name" value="O-SUCCINYLBENZOATE SYNTHASE-RELATED"/>
    <property type="match status" value="1"/>
</dbReference>
<dbReference type="SUPFAM" id="SSF54826">
    <property type="entry name" value="Enolase N-terminal domain-like"/>
    <property type="match status" value="1"/>
</dbReference>
<dbReference type="AlphaFoldDB" id="A0AA37STC0"/>
<dbReference type="SUPFAM" id="SSF51604">
    <property type="entry name" value="Enolase C-terminal domain-like"/>
    <property type="match status" value="1"/>
</dbReference>
<evidence type="ECO:0000256" key="2">
    <source>
        <dbReference type="ARBA" id="ARBA00022723"/>
    </source>
</evidence>
<reference evidence="9" key="2">
    <citation type="submission" date="2023-01" db="EMBL/GenBank/DDBJ databases">
        <title>Draft genome sequence of Portibacter lacus strain NBRC 108769.</title>
        <authorList>
            <person name="Sun Q."/>
            <person name="Mori K."/>
        </authorList>
    </citation>
    <scope>NUCLEOTIDE SEQUENCE</scope>
    <source>
        <strain evidence="9">NBRC 108769</strain>
    </source>
</reference>
<dbReference type="Proteomes" id="UP001156666">
    <property type="component" value="Unassembled WGS sequence"/>
</dbReference>
<feature type="domain" description="Mandelate racemase/muconate lactonizing enzyme C-terminal" evidence="8">
    <location>
        <begin position="144"/>
        <end position="241"/>
    </location>
</feature>
<reference evidence="9" key="1">
    <citation type="journal article" date="2014" name="Int. J. Syst. Evol. Microbiol.">
        <title>Complete genome sequence of Corynebacterium casei LMG S-19264T (=DSM 44701T), isolated from a smear-ripened cheese.</title>
        <authorList>
            <consortium name="US DOE Joint Genome Institute (JGI-PGF)"/>
            <person name="Walter F."/>
            <person name="Albersmeier A."/>
            <person name="Kalinowski J."/>
            <person name="Ruckert C."/>
        </authorList>
    </citation>
    <scope>NUCLEOTIDE SEQUENCE</scope>
    <source>
        <strain evidence="9">NBRC 108769</strain>
    </source>
</reference>
<dbReference type="SFLD" id="SFLDS00001">
    <property type="entry name" value="Enolase"/>
    <property type="match status" value="1"/>
</dbReference>
<dbReference type="InterPro" id="IPR013341">
    <property type="entry name" value="Mandelate_racemase_N_dom"/>
</dbReference>
<dbReference type="SFLD" id="SFLDF00009">
    <property type="entry name" value="o-succinylbenzoate_synthase"/>
    <property type="match status" value="1"/>
</dbReference>
<accession>A0AA37STC0</accession>
<feature type="binding site" evidence="6">
    <location>
        <position position="245"/>
    </location>
    <ligand>
        <name>Mg(2+)</name>
        <dbReference type="ChEBI" id="CHEBI:18420"/>
    </ligand>
</feature>
<proteinExistence type="inferred from homology"/>
<dbReference type="InterPro" id="IPR029065">
    <property type="entry name" value="Enolase_C-like"/>
</dbReference>
<evidence type="ECO:0000256" key="6">
    <source>
        <dbReference type="PIRSR" id="PIRSR634603-3"/>
    </source>
</evidence>
<dbReference type="Pfam" id="PF13378">
    <property type="entry name" value="MR_MLE_C"/>
    <property type="match status" value="1"/>
</dbReference>
<comment type="cofactor">
    <cofactor evidence="6 7">
        <name>Mg(2+)</name>
        <dbReference type="ChEBI" id="CHEBI:18420"/>
    </cofactor>
    <text evidence="6 7">Binds 1 Mg(2+) ion per subunit.</text>
</comment>
<dbReference type="CDD" id="cd03319">
    <property type="entry name" value="L-Ala-DL-Glu_epimerase"/>
    <property type="match status" value="1"/>
</dbReference>
<dbReference type="InterPro" id="IPR013342">
    <property type="entry name" value="Mandelate_racemase_C"/>
</dbReference>
<feature type="active site" description="Proton acceptor; specific for (R)-substrate epimerization" evidence="5">
    <location>
        <position position="165"/>
    </location>
</feature>
<feature type="active site" description="Proton acceptor; specific for (S)-substrate epimerization" evidence="5">
    <location>
        <position position="269"/>
    </location>
</feature>
<dbReference type="GO" id="GO:0016855">
    <property type="term" value="F:racemase and epimerase activity, acting on amino acids and derivatives"/>
    <property type="evidence" value="ECO:0007669"/>
    <property type="project" value="UniProtKB-UniRule"/>
</dbReference>
<protein>
    <recommendedName>
        <fullName evidence="7">Dipeptide epimerase</fullName>
        <ecNumber evidence="7">5.1.1.-</ecNumber>
    </recommendedName>
</protein>
<evidence type="ECO:0000259" key="8">
    <source>
        <dbReference type="SMART" id="SM00922"/>
    </source>
</evidence>
<keyword evidence="10" id="KW-1185">Reference proteome</keyword>
<dbReference type="Gene3D" id="3.30.390.10">
    <property type="entry name" value="Enolase-like, N-terminal domain"/>
    <property type="match status" value="1"/>
</dbReference>
<dbReference type="GO" id="GO:0006518">
    <property type="term" value="P:peptide metabolic process"/>
    <property type="evidence" value="ECO:0007669"/>
    <property type="project" value="UniProtKB-ARBA"/>
</dbReference>
<gene>
    <name evidence="9" type="ORF">GCM10007940_23630</name>
</gene>
<evidence type="ECO:0000256" key="5">
    <source>
        <dbReference type="PIRSR" id="PIRSR634603-1"/>
    </source>
</evidence>
<name>A0AA37STC0_9BACT</name>
<dbReference type="EC" id="5.1.1.-" evidence="7"/>
<dbReference type="RefSeq" id="WP_235291430.1">
    <property type="nucleotide sequence ID" value="NZ_BSOH01000014.1"/>
</dbReference>
<evidence type="ECO:0000256" key="4">
    <source>
        <dbReference type="ARBA" id="ARBA00023235"/>
    </source>
</evidence>
<dbReference type="SMART" id="SM00922">
    <property type="entry name" value="MR_MLE"/>
    <property type="match status" value="1"/>
</dbReference>
<dbReference type="EMBL" id="BSOH01000014">
    <property type="protein sequence ID" value="GLR17748.1"/>
    <property type="molecule type" value="Genomic_DNA"/>
</dbReference>
<evidence type="ECO:0000256" key="7">
    <source>
        <dbReference type="RuleBase" id="RU366006"/>
    </source>
</evidence>
<dbReference type="PANTHER" id="PTHR48073:SF2">
    <property type="entry name" value="O-SUCCINYLBENZOATE SYNTHASE"/>
    <property type="match status" value="1"/>
</dbReference>
<feature type="binding site" evidence="6">
    <location>
        <position position="194"/>
    </location>
    <ligand>
        <name>Mg(2+)</name>
        <dbReference type="ChEBI" id="CHEBI:18420"/>
    </ligand>
</feature>
<dbReference type="SFLD" id="SFLDG00180">
    <property type="entry name" value="muconate_cycloisomerase"/>
    <property type="match status" value="1"/>
</dbReference>
<evidence type="ECO:0000256" key="3">
    <source>
        <dbReference type="ARBA" id="ARBA00022842"/>
    </source>
</evidence>
<keyword evidence="4 7" id="KW-0413">Isomerase</keyword>
<dbReference type="FunFam" id="3.30.390.10:FF:000009">
    <property type="entry name" value="Hydrophobic dipeptide epimerase"/>
    <property type="match status" value="1"/>
</dbReference>
<dbReference type="Pfam" id="PF02746">
    <property type="entry name" value="MR_MLE_N"/>
    <property type="match status" value="1"/>
</dbReference>
<comment type="caution">
    <text evidence="9">The sequence shown here is derived from an EMBL/GenBank/DDBJ whole genome shotgun (WGS) entry which is preliminary data.</text>
</comment>
<sequence>MSTLKITRIEIIPIKIKLNEPFVISKGPLTHARNTVVIIHTKDGIFGTGECCPFRSIHGETQKGTVAAGKELAELLIGEDAREIHKIVGKIDKALAGNASIKCAIDMALYDLNAKAVNLPLFRYLQGDANKKMYTDMTISLLDKEKMAEKAVKYASDGFPVLKVKLGDRPAHKDIERIAGIRIAIGQEIPLRIDANQGWNYLESIRVLEGIQDMNIEHCEAPVPAGNIRDRRRLVDTSPIPIMGDEAIFNHHDAYLNLVEGAVDLINIKLGKSGGILHAMKIAGIAQAAGVYCQVGSFSETRLGISALAHFSMAWDNIIYYDMDSPLMQSQDPIQGGLVYQKDWQVTVDETPGIGATFDEKFLNKFEKLTIE</sequence>
<keyword evidence="2 6" id="KW-0479">Metal-binding</keyword>
<dbReference type="Gene3D" id="3.20.20.120">
    <property type="entry name" value="Enolase-like C-terminal domain"/>
    <property type="match status" value="1"/>
</dbReference>
<organism evidence="9 10">
    <name type="scientific">Portibacter lacus</name>
    <dbReference type="NCBI Taxonomy" id="1099794"/>
    <lineage>
        <taxon>Bacteria</taxon>
        <taxon>Pseudomonadati</taxon>
        <taxon>Bacteroidota</taxon>
        <taxon>Saprospiria</taxon>
        <taxon>Saprospirales</taxon>
        <taxon>Haliscomenobacteraceae</taxon>
        <taxon>Portibacter</taxon>
    </lineage>
</organism>
<evidence type="ECO:0000313" key="9">
    <source>
        <dbReference type="EMBL" id="GLR17748.1"/>
    </source>
</evidence>
<dbReference type="InterPro" id="IPR029017">
    <property type="entry name" value="Enolase-like_N"/>
</dbReference>